<sequence>MGPRGPRDAMAATLEHIWQDERHGAVMLLGFDAVSSRGFANWSMALVGAEPDGTVCLGNIVAATQFDPSRLTSKDLYGVLSWRMLNGATVPT</sequence>
<dbReference type="RefSeq" id="WP_139076794.1">
    <property type="nucleotide sequence ID" value="NZ_VDFU01000010.1"/>
</dbReference>
<dbReference type="InterPro" id="IPR007024">
    <property type="entry name" value="BLUF_domain"/>
</dbReference>
<reference evidence="2 3" key="1">
    <citation type="submission" date="2019-06" db="EMBL/GenBank/DDBJ databases">
        <title>YIM 131921 draft genome.</title>
        <authorList>
            <person name="Jiang L."/>
        </authorList>
    </citation>
    <scope>NUCLEOTIDE SEQUENCE [LARGE SCALE GENOMIC DNA]</scope>
    <source>
        <strain evidence="2 3">YIM 131921</strain>
    </source>
</reference>
<proteinExistence type="predicted"/>
<dbReference type="AlphaFoldDB" id="A0A5C4MVL1"/>
<name>A0A5C4MVL1_9RHOB</name>
<dbReference type="OrthoDB" id="196105at2"/>
<dbReference type="Proteomes" id="UP000305887">
    <property type="component" value="Unassembled WGS sequence"/>
</dbReference>
<evidence type="ECO:0000313" key="3">
    <source>
        <dbReference type="Proteomes" id="UP000305887"/>
    </source>
</evidence>
<dbReference type="EMBL" id="VDFU01000010">
    <property type="protein sequence ID" value="TNC49625.1"/>
    <property type="molecule type" value="Genomic_DNA"/>
</dbReference>
<dbReference type="Pfam" id="PF04940">
    <property type="entry name" value="BLUF"/>
    <property type="match status" value="1"/>
</dbReference>
<feature type="domain" description="BLUF" evidence="1">
    <location>
        <begin position="1"/>
        <end position="45"/>
    </location>
</feature>
<dbReference type="PROSITE" id="PS50925">
    <property type="entry name" value="BLUF"/>
    <property type="match status" value="1"/>
</dbReference>
<protein>
    <submittedName>
        <fullName evidence="2">BLUF domain-containing protein</fullName>
    </submittedName>
</protein>
<gene>
    <name evidence="2" type="ORF">FHG66_10995</name>
</gene>
<evidence type="ECO:0000259" key="1">
    <source>
        <dbReference type="PROSITE" id="PS50925"/>
    </source>
</evidence>
<dbReference type="GO" id="GO:0071949">
    <property type="term" value="F:FAD binding"/>
    <property type="evidence" value="ECO:0007669"/>
    <property type="project" value="InterPro"/>
</dbReference>
<dbReference type="InterPro" id="IPR036046">
    <property type="entry name" value="Acylphosphatase-like_dom_sf"/>
</dbReference>
<dbReference type="SUPFAM" id="SSF54975">
    <property type="entry name" value="Acylphosphatase/BLUF domain-like"/>
    <property type="match status" value="1"/>
</dbReference>
<dbReference type="Gene3D" id="3.30.70.100">
    <property type="match status" value="1"/>
</dbReference>
<keyword evidence="3" id="KW-1185">Reference proteome</keyword>
<evidence type="ECO:0000313" key="2">
    <source>
        <dbReference type="EMBL" id="TNC49625.1"/>
    </source>
</evidence>
<dbReference type="GO" id="GO:0009882">
    <property type="term" value="F:blue light photoreceptor activity"/>
    <property type="evidence" value="ECO:0007669"/>
    <property type="project" value="InterPro"/>
</dbReference>
<accession>A0A5C4MVL1</accession>
<comment type="caution">
    <text evidence="2">The sequence shown here is derived from an EMBL/GenBank/DDBJ whole genome shotgun (WGS) entry which is preliminary data.</text>
</comment>
<organism evidence="2 3">
    <name type="scientific">Rubellimicrobium rubrum</name>
    <dbReference type="NCBI Taxonomy" id="2585369"/>
    <lineage>
        <taxon>Bacteria</taxon>
        <taxon>Pseudomonadati</taxon>
        <taxon>Pseudomonadota</taxon>
        <taxon>Alphaproteobacteria</taxon>
        <taxon>Rhodobacterales</taxon>
        <taxon>Roseobacteraceae</taxon>
        <taxon>Rubellimicrobium</taxon>
    </lineage>
</organism>